<dbReference type="AlphaFoldDB" id="A0A0A9CZA7"/>
<reference evidence="1" key="2">
    <citation type="journal article" date="2015" name="Data Brief">
        <title>Shoot transcriptome of the giant reed, Arundo donax.</title>
        <authorList>
            <person name="Barrero R.A."/>
            <person name="Guerrero F.D."/>
            <person name="Moolhuijzen P."/>
            <person name="Goolsby J.A."/>
            <person name="Tidwell J."/>
            <person name="Bellgard S.E."/>
            <person name="Bellgard M.I."/>
        </authorList>
    </citation>
    <scope>NUCLEOTIDE SEQUENCE</scope>
    <source>
        <tissue evidence="1">Shoot tissue taken approximately 20 cm above the soil surface</tissue>
    </source>
</reference>
<protein>
    <submittedName>
        <fullName evidence="1">SPY</fullName>
    </submittedName>
</protein>
<organism evidence="1">
    <name type="scientific">Arundo donax</name>
    <name type="common">Giant reed</name>
    <name type="synonym">Donax arundinaceus</name>
    <dbReference type="NCBI Taxonomy" id="35708"/>
    <lineage>
        <taxon>Eukaryota</taxon>
        <taxon>Viridiplantae</taxon>
        <taxon>Streptophyta</taxon>
        <taxon>Embryophyta</taxon>
        <taxon>Tracheophyta</taxon>
        <taxon>Spermatophyta</taxon>
        <taxon>Magnoliopsida</taxon>
        <taxon>Liliopsida</taxon>
        <taxon>Poales</taxon>
        <taxon>Poaceae</taxon>
        <taxon>PACMAD clade</taxon>
        <taxon>Arundinoideae</taxon>
        <taxon>Arundineae</taxon>
        <taxon>Arundo</taxon>
    </lineage>
</organism>
<name>A0A0A9CZA7_ARUDO</name>
<dbReference type="EMBL" id="GBRH01221058">
    <property type="protein sequence ID" value="JAD76837.1"/>
    <property type="molecule type" value="Transcribed_RNA"/>
</dbReference>
<sequence length="78" mass="8809">MACLGRLCAWRQIPFPIRASTLVASFSSTMLYNWSASANLLRNRRMFAYRNASFPSNCCLARELPPLRSETTPLLSLP</sequence>
<reference evidence="1" key="1">
    <citation type="submission" date="2014-09" db="EMBL/GenBank/DDBJ databases">
        <authorList>
            <person name="Magalhaes I.L.F."/>
            <person name="Oliveira U."/>
            <person name="Santos F.R."/>
            <person name="Vidigal T.H.D.A."/>
            <person name="Brescovit A.D."/>
            <person name="Santos A.J."/>
        </authorList>
    </citation>
    <scope>NUCLEOTIDE SEQUENCE</scope>
    <source>
        <tissue evidence="1">Shoot tissue taken approximately 20 cm above the soil surface</tissue>
    </source>
</reference>
<evidence type="ECO:0000313" key="1">
    <source>
        <dbReference type="EMBL" id="JAD76837.1"/>
    </source>
</evidence>
<accession>A0A0A9CZA7</accession>
<proteinExistence type="predicted"/>